<sequence length="78" mass="8462">MGVVSVSSTAARTPFGLSARFSTHTSPTKRITIFAFKTNNTALVKSTNLSVVDSSKENPKRLRRSKQPSERVHALSTA</sequence>
<comment type="caution">
    <text evidence="2">The sequence shown here is derived from an EMBL/GenBank/DDBJ whole genome shotgun (WGS) entry which is preliminary data.</text>
</comment>
<feature type="compositionally biased region" description="Basic and acidic residues" evidence="1">
    <location>
        <begin position="67"/>
        <end position="78"/>
    </location>
</feature>
<keyword evidence="3" id="KW-1185">Reference proteome</keyword>
<dbReference type="EMBL" id="MNCJ02000329">
    <property type="protein sequence ID" value="KAF5771432.1"/>
    <property type="molecule type" value="Genomic_DNA"/>
</dbReference>
<gene>
    <name evidence="2" type="ORF">HanXRQr2_Chr14g0670531</name>
</gene>
<organism evidence="2 3">
    <name type="scientific">Helianthus annuus</name>
    <name type="common">Common sunflower</name>
    <dbReference type="NCBI Taxonomy" id="4232"/>
    <lineage>
        <taxon>Eukaryota</taxon>
        <taxon>Viridiplantae</taxon>
        <taxon>Streptophyta</taxon>
        <taxon>Embryophyta</taxon>
        <taxon>Tracheophyta</taxon>
        <taxon>Spermatophyta</taxon>
        <taxon>Magnoliopsida</taxon>
        <taxon>eudicotyledons</taxon>
        <taxon>Gunneridae</taxon>
        <taxon>Pentapetalae</taxon>
        <taxon>asterids</taxon>
        <taxon>campanulids</taxon>
        <taxon>Asterales</taxon>
        <taxon>Asteraceae</taxon>
        <taxon>Asteroideae</taxon>
        <taxon>Heliantheae alliance</taxon>
        <taxon>Heliantheae</taxon>
        <taxon>Helianthus</taxon>
    </lineage>
</organism>
<name>A0A9K3H8C3_HELAN</name>
<dbReference type="AlphaFoldDB" id="A0A9K3H8C3"/>
<proteinExistence type="predicted"/>
<reference evidence="2" key="1">
    <citation type="journal article" date="2017" name="Nature">
        <title>The sunflower genome provides insights into oil metabolism, flowering and Asterid evolution.</title>
        <authorList>
            <person name="Badouin H."/>
            <person name="Gouzy J."/>
            <person name="Grassa C.J."/>
            <person name="Murat F."/>
            <person name="Staton S.E."/>
            <person name="Cottret L."/>
            <person name="Lelandais-Briere C."/>
            <person name="Owens G.L."/>
            <person name="Carrere S."/>
            <person name="Mayjonade B."/>
            <person name="Legrand L."/>
            <person name="Gill N."/>
            <person name="Kane N.C."/>
            <person name="Bowers J.E."/>
            <person name="Hubner S."/>
            <person name="Bellec A."/>
            <person name="Berard A."/>
            <person name="Berges H."/>
            <person name="Blanchet N."/>
            <person name="Boniface M.C."/>
            <person name="Brunel D."/>
            <person name="Catrice O."/>
            <person name="Chaidir N."/>
            <person name="Claudel C."/>
            <person name="Donnadieu C."/>
            <person name="Faraut T."/>
            <person name="Fievet G."/>
            <person name="Helmstetter N."/>
            <person name="King M."/>
            <person name="Knapp S.J."/>
            <person name="Lai Z."/>
            <person name="Le Paslier M.C."/>
            <person name="Lippi Y."/>
            <person name="Lorenzon L."/>
            <person name="Mandel J.R."/>
            <person name="Marage G."/>
            <person name="Marchand G."/>
            <person name="Marquand E."/>
            <person name="Bret-Mestries E."/>
            <person name="Morien E."/>
            <person name="Nambeesan S."/>
            <person name="Nguyen T."/>
            <person name="Pegot-Espagnet P."/>
            <person name="Pouilly N."/>
            <person name="Raftis F."/>
            <person name="Sallet E."/>
            <person name="Schiex T."/>
            <person name="Thomas J."/>
            <person name="Vandecasteele C."/>
            <person name="Vares D."/>
            <person name="Vear F."/>
            <person name="Vautrin S."/>
            <person name="Crespi M."/>
            <person name="Mangin B."/>
            <person name="Burke J.M."/>
            <person name="Salse J."/>
            <person name="Munos S."/>
            <person name="Vincourt P."/>
            <person name="Rieseberg L.H."/>
            <person name="Langlade N.B."/>
        </authorList>
    </citation>
    <scope>NUCLEOTIDE SEQUENCE</scope>
    <source>
        <tissue evidence="2">Leaves</tissue>
    </source>
</reference>
<dbReference type="Proteomes" id="UP000215914">
    <property type="component" value="Unassembled WGS sequence"/>
</dbReference>
<evidence type="ECO:0000256" key="1">
    <source>
        <dbReference type="SAM" id="MobiDB-lite"/>
    </source>
</evidence>
<dbReference type="Gramene" id="mRNA:HanXRQr2_Chr14g0670531">
    <property type="protein sequence ID" value="CDS:HanXRQr2_Chr14g0670531.1"/>
    <property type="gene ID" value="HanXRQr2_Chr14g0670531"/>
</dbReference>
<accession>A0A9K3H8C3</accession>
<feature type="region of interest" description="Disordered" evidence="1">
    <location>
        <begin position="51"/>
        <end position="78"/>
    </location>
</feature>
<reference evidence="2" key="2">
    <citation type="submission" date="2020-06" db="EMBL/GenBank/DDBJ databases">
        <title>Helianthus annuus Genome sequencing and assembly Release 2.</title>
        <authorList>
            <person name="Gouzy J."/>
            <person name="Langlade N."/>
            <person name="Munos S."/>
        </authorList>
    </citation>
    <scope>NUCLEOTIDE SEQUENCE</scope>
    <source>
        <tissue evidence="2">Leaves</tissue>
    </source>
</reference>
<protein>
    <submittedName>
        <fullName evidence="2">Uncharacterized protein</fullName>
    </submittedName>
</protein>
<evidence type="ECO:0000313" key="3">
    <source>
        <dbReference type="Proteomes" id="UP000215914"/>
    </source>
</evidence>
<evidence type="ECO:0000313" key="2">
    <source>
        <dbReference type="EMBL" id="KAF5771432.1"/>
    </source>
</evidence>